<evidence type="ECO:0000313" key="1">
    <source>
        <dbReference type="EMBL" id="MCZ7695266.1"/>
    </source>
</evidence>
<evidence type="ECO:0000313" key="2">
    <source>
        <dbReference type="Proteomes" id="UP001148455"/>
    </source>
</evidence>
<dbReference type="RefSeq" id="WP_269763124.1">
    <property type="nucleotide sequence ID" value="NZ_JAPZEC010000031.1"/>
</dbReference>
<dbReference type="AlphaFoldDB" id="A0A9X3HHP8"/>
<sequence length="156" mass="18185">MRVLEKVFNLRKFDLNDDVLVRVSDYFDEKSKDYNGFTLDEEEIRPLCNFVAQIESVDLASSSYVCTYGYEITNSKGEKSIYADALWIDTMLPISKIEELIEENGVVEPSYISCVGHSDEYGNGKVWIIDHEENNPYIIEMIDRDKINQMIILYWD</sequence>
<dbReference type="Proteomes" id="UP001148455">
    <property type="component" value="Unassembled WGS sequence"/>
</dbReference>
<comment type="caution">
    <text evidence="1">The sequence shown here is derived from an EMBL/GenBank/DDBJ whole genome shotgun (WGS) entry which is preliminary data.</text>
</comment>
<reference evidence="1" key="1">
    <citation type="submission" date="2022-12" db="EMBL/GenBank/DDBJ databases">
        <title>Genome of R. gnavus strain RSHDN_123.</title>
        <authorList>
            <person name="Abdugheni R."/>
        </authorList>
    </citation>
    <scope>NUCLEOTIDE SEQUENCE</scope>
    <source>
        <strain evidence="1">RSHDN_123</strain>
    </source>
</reference>
<dbReference type="EMBL" id="JAPZED010000031">
    <property type="protein sequence ID" value="MCZ7695266.1"/>
    <property type="molecule type" value="Genomic_DNA"/>
</dbReference>
<accession>A0A9X3HHP8</accession>
<protein>
    <submittedName>
        <fullName evidence="1">Uncharacterized protein</fullName>
    </submittedName>
</protein>
<name>A0A9X3HHP8_MEDGN</name>
<proteinExistence type="predicted"/>
<organism evidence="1 2">
    <name type="scientific">Mediterraneibacter gnavus</name>
    <name type="common">Ruminococcus gnavus</name>
    <dbReference type="NCBI Taxonomy" id="33038"/>
    <lineage>
        <taxon>Bacteria</taxon>
        <taxon>Bacillati</taxon>
        <taxon>Bacillota</taxon>
        <taxon>Clostridia</taxon>
        <taxon>Lachnospirales</taxon>
        <taxon>Lachnospiraceae</taxon>
        <taxon>Mediterraneibacter</taxon>
    </lineage>
</organism>
<gene>
    <name evidence="1" type="ORF">O8D18_14855</name>
</gene>